<gene>
    <name evidence="2" type="ORF">EIY87_07505</name>
</gene>
<feature type="transmembrane region" description="Helical" evidence="1">
    <location>
        <begin position="78"/>
        <end position="99"/>
    </location>
</feature>
<reference evidence="2 3" key="1">
    <citation type="submission" date="2018-12" db="EMBL/GenBank/DDBJ databases">
        <title>Amycolatopsis eburnea sp. nov. actinomycete associate with arbuscular mycorrhiza fungal spore.</title>
        <authorList>
            <person name="Lumyong S."/>
            <person name="Chaiya L."/>
        </authorList>
    </citation>
    <scope>NUCLEOTIDE SEQUENCE [LARGE SCALE GENOMIC DNA]</scope>
    <source>
        <strain evidence="2 3">GLM-1</strain>
    </source>
</reference>
<evidence type="ECO:0000313" key="3">
    <source>
        <dbReference type="Proteomes" id="UP000267081"/>
    </source>
</evidence>
<feature type="transmembrane region" description="Helical" evidence="1">
    <location>
        <begin position="47"/>
        <end position="66"/>
    </location>
</feature>
<sequence>MTYHSTQPVPRPKTGGADVKTFAAAVLLTFGVGLLGMVGWAVLSSGFGGFLGLVAGVFGIVWWRSIHGKTVFPKVIPTKSVVILAVINAVLALVLFLTAG</sequence>
<dbReference type="Proteomes" id="UP000267081">
    <property type="component" value="Unassembled WGS sequence"/>
</dbReference>
<proteinExistence type="predicted"/>
<dbReference type="EMBL" id="RSEC01000024">
    <property type="protein sequence ID" value="RSD22984.1"/>
    <property type="molecule type" value="Genomic_DNA"/>
</dbReference>
<dbReference type="OrthoDB" id="3638324at2"/>
<keyword evidence="3" id="KW-1185">Reference proteome</keyword>
<feature type="transmembrane region" description="Helical" evidence="1">
    <location>
        <begin position="21"/>
        <end position="41"/>
    </location>
</feature>
<evidence type="ECO:0000256" key="1">
    <source>
        <dbReference type="SAM" id="Phobius"/>
    </source>
</evidence>
<name>A0A3R9FSH6_9PSEU</name>
<dbReference type="RefSeq" id="WP_125306921.1">
    <property type="nucleotide sequence ID" value="NZ_RSEC01000024.1"/>
</dbReference>
<keyword evidence="1" id="KW-0472">Membrane</keyword>
<accession>A0A3R9FSH6</accession>
<organism evidence="2 3">
    <name type="scientific">Amycolatopsis eburnea</name>
    <dbReference type="NCBI Taxonomy" id="2267691"/>
    <lineage>
        <taxon>Bacteria</taxon>
        <taxon>Bacillati</taxon>
        <taxon>Actinomycetota</taxon>
        <taxon>Actinomycetes</taxon>
        <taxon>Pseudonocardiales</taxon>
        <taxon>Pseudonocardiaceae</taxon>
        <taxon>Amycolatopsis</taxon>
    </lineage>
</organism>
<evidence type="ECO:0000313" key="2">
    <source>
        <dbReference type="EMBL" id="RSD22984.1"/>
    </source>
</evidence>
<comment type="caution">
    <text evidence="2">The sequence shown here is derived from an EMBL/GenBank/DDBJ whole genome shotgun (WGS) entry which is preliminary data.</text>
</comment>
<keyword evidence="1" id="KW-1133">Transmembrane helix</keyword>
<protein>
    <submittedName>
        <fullName evidence="2">Uncharacterized protein</fullName>
    </submittedName>
</protein>
<keyword evidence="1" id="KW-0812">Transmembrane</keyword>
<dbReference type="AlphaFoldDB" id="A0A3R9FSH6"/>